<keyword evidence="3" id="KW-1185">Reference proteome</keyword>
<keyword evidence="1" id="KW-0472">Membrane</keyword>
<keyword evidence="1" id="KW-0812">Transmembrane</keyword>
<feature type="transmembrane region" description="Helical" evidence="1">
    <location>
        <begin position="6"/>
        <end position="28"/>
    </location>
</feature>
<evidence type="ECO:0000256" key="1">
    <source>
        <dbReference type="SAM" id="Phobius"/>
    </source>
</evidence>
<dbReference type="AlphaFoldDB" id="A0AAV5A881"/>
<reference evidence="2" key="1">
    <citation type="submission" date="2021-10" db="EMBL/GenBank/DDBJ databases">
        <title>De novo Genome Assembly of Clathrus columnatus (Basidiomycota, Fungi) Using Illumina and Nanopore Sequence Data.</title>
        <authorList>
            <person name="Ogiso-Tanaka E."/>
            <person name="Itagaki H."/>
            <person name="Hosoya T."/>
            <person name="Hosaka K."/>
        </authorList>
    </citation>
    <scope>NUCLEOTIDE SEQUENCE</scope>
    <source>
        <strain evidence="2">MO-923</strain>
    </source>
</reference>
<keyword evidence="1" id="KW-1133">Transmembrane helix</keyword>
<comment type="caution">
    <text evidence="2">The sequence shown here is derived from an EMBL/GenBank/DDBJ whole genome shotgun (WGS) entry which is preliminary data.</text>
</comment>
<organism evidence="2 3">
    <name type="scientific">Clathrus columnatus</name>
    <dbReference type="NCBI Taxonomy" id="1419009"/>
    <lineage>
        <taxon>Eukaryota</taxon>
        <taxon>Fungi</taxon>
        <taxon>Dikarya</taxon>
        <taxon>Basidiomycota</taxon>
        <taxon>Agaricomycotina</taxon>
        <taxon>Agaricomycetes</taxon>
        <taxon>Phallomycetidae</taxon>
        <taxon>Phallales</taxon>
        <taxon>Clathraceae</taxon>
        <taxon>Clathrus</taxon>
    </lineage>
</organism>
<evidence type="ECO:0000313" key="3">
    <source>
        <dbReference type="Proteomes" id="UP001050691"/>
    </source>
</evidence>
<accession>A0AAV5A881</accession>
<sequence>MTVAWTLGAFELGVLFASVLYGIVLSQTFTYTQEKFRDPIWLKVLVSMLFRLHLYGQILHSFPKIEIDDLKKSSFLDTLHTVGLWSLLYEWSSHDFGNAPGLEEITWMFILTFSVSPVENVVVQKASFQHRKLSKGYGSATAIYRW</sequence>
<dbReference type="EMBL" id="BPWL01000005">
    <property type="protein sequence ID" value="GJJ10832.1"/>
    <property type="molecule type" value="Genomic_DNA"/>
</dbReference>
<dbReference type="Proteomes" id="UP001050691">
    <property type="component" value="Unassembled WGS sequence"/>
</dbReference>
<protein>
    <submittedName>
        <fullName evidence="2">Uncharacterized protein</fullName>
    </submittedName>
</protein>
<gene>
    <name evidence="2" type="ORF">Clacol_005060</name>
</gene>
<name>A0AAV5A881_9AGAM</name>
<proteinExistence type="predicted"/>
<evidence type="ECO:0000313" key="2">
    <source>
        <dbReference type="EMBL" id="GJJ10832.1"/>
    </source>
</evidence>